<dbReference type="Proteomes" id="UP000008332">
    <property type="component" value="Chromosome"/>
</dbReference>
<sequence length="358" mass="38830">MNPSDNPVSASFKNQALLPLMVAVSIALGWILLPFYGTIMWGAIIALLFTPVYRRLLARLKWRRTPAALLTLLLVLLLLVLPFALLTAALAREAAQVYQQLQSGELNPSLYFQGLFDALPDWLTALLDSFGLVNFAALQRRLIAALAQGSQFLATQAMGIGQITFEFVTSLFITLYLAFFLIRDGDSVARALRHAVPLAPEHKKELIGKFTTVIRATVKGNLLVAVIQGALGGIAFWFLGVGGALLWAVLMAFLSLLPAVGAGLVWLPVAIYFFLTGATWQGIALCAWGVLVIGLIDNLLRPILVGKDTRMPDYVVMITTLGGMVVFGINGFVIGPAIAAMFMAVWEIYVTTRIDPAP</sequence>
<keyword evidence="4 6" id="KW-1133">Transmembrane helix</keyword>
<feature type="transmembrane region" description="Helical" evidence="6">
    <location>
        <begin position="280"/>
        <end position="300"/>
    </location>
</feature>
<evidence type="ECO:0008006" key="9">
    <source>
        <dbReference type="Google" id="ProtNLM"/>
    </source>
</evidence>
<keyword evidence="3 6" id="KW-0812">Transmembrane</keyword>
<dbReference type="eggNOG" id="COG0628">
    <property type="taxonomic scope" value="Bacteria"/>
</dbReference>
<feature type="transmembrane region" description="Helical" evidence="6">
    <location>
        <begin position="222"/>
        <end position="239"/>
    </location>
</feature>
<dbReference type="OrthoDB" id="106838at2"/>
<feature type="transmembrane region" description="Helical" evidence="6">
    <location>
        <begin position="246"/>
        <end position="274"/>
    </location>
</feature>
<evidence type="ECO:0000256" key="5">
    <source>
        <dbReference type="ARBA" id="ARBA00023136"/>
    </source>
</evidence>
<protein>
    <recommendedName>
        <fullName evidence="9">AI-2E family transporter</fullName>
    </recommendedName>
</protein>
<gene>
    <name evidence="7" type="ordered locus">Rfer_0020</name>
</gene>
<evidence type="ECO:0000256" key="2">
    <source>
        <dbReference type="ARBA" id="ARBA00009773"/>
    </source>
</evidence>
<comment type="subcellular location">
    <subcellularLocation>
        <location evidence="1">Membrane</location>
        <topology evidence="1">Multi-pass membrane protein</topology>
    </subcellularLocation>
</comment>
<name>Q223H9_ALBFT</name>
<dbReference type="EMBL" id="CP000267">
    <property type="protein sequence ID" value="ABD67782.1"/>
    <property type="molecule type" value="Genomic_DNA"/>
</dbReference>
<dbReference type="KEGG" id="rfr:Rfer_0020"/>
<feature type="transmembrane region" description="Helical" evidence="6">
    <location>
        <begin position="69"/>
        <end position="91"/>
    </location>
</feature>
<keyword evidence="8" id="KW-1185">Reference proteome</keyword>
<evidence type="ECO:0000313" key="7">
    <source>
        <dbReference type="EMBL" id="ABD67782.1"/>
    </source>
</evidence>
<dbReference type="RefSeq" id="WP_011462355.1">
    <property type="nucleotide sequence ID" value="NC_007908.1"/>
</dbReference>
<reference evidence="8" key="1">
    <citation type="submission" date="2006-02" db="EMBL/GenBank/DDBJ databases">
        <title>Complete sequence of chromosome of Rhodoferax ferrireducens DSM 15236.</title>
        <authorList>
            <person name="Copeland A."/>
            <person name="Lucas S."/>
            <person name="Lapidus A."/>
            <person name="Barry K."/>
            <person name="Detter J.C."/>
            <person name="Glavina del Rio T."/>
            <person name="Hammon N."/>
            <person name="Israni S."/>
            <person name="Pitluck S."/>
            <person name="Brettin T."/>
            <person name="Bruce D."/>
            <person name="Han C."/>
            <person name="Tapia R."/>
            <person name="Gilna P."/>
            <person name="Kiss H."/>
            <person name="Schmutz J."/>
            <person name="Larimer F."/>
            <person name="Land M."/>
            <person name="Kyrpides N."/>
            <person name="Ivanova N."/>
            <person name="Richardson P."/>
        </authorList>
    </citation>
    <scope>NUCLEOTIDE SEQUENCE [LARGE SCALE GENOMIC DNA]</scope>
    <source>
        <strain evidence="8">ATCC BAA-621 / DSM 15236 / T118</strain>
    </source>
</reference>
<dbReference type="AlphaFoldDB" id="Q223H9"/>
<keyword evidence="5 6" id="KW-0472">Membrane</keyword>
<feature type="transmembrane region" description="Helical" evidence="6">
    <location>
        <begin position="321"/>
        <end position="346"/>
    </location>
</feature>
<evidence type="ECO:0000256" key="3">
    <source>
        <dbReference type="ARBA" id="ARBA00022692"/>
    </source>
</evidence>
<dbReference type="PANTHER" id="PTHR21716:SF4">
    <property type="entry name" value="TRANSMEMBRANE PROTEIN 245"/>
    <property type="match status" value="1"/>
</dbReference>
<dbReference type="Pfam" id="PF01594">
    <property type="entry name" value="AI-2E_transport"/>
    <property type="match status" value="1"/>
</dbReference>
<comment type="similarity">
    <text evidence="2">Belongs to the autoinducer-2 exporter (AI-2E) (TC 2.A.86) family.</text>
</comment>
<dbReference type="InterPro" id="IPR002549">
    <property type="entry name" value="AI-2E-like"/>
</dbReference>
<evidence type="ECO:0000256" key="1">
    <source>
        <dbReference type="ARBA" id="ARBA00004141"/>
    </source>
</evidence>
<organism evidence="7 8">
    <name type="scientific">Albidiferax ferrireducens (strain ATCC BAA-621 / DSM 15236 / T118)</name>
    <name type="common">Rhodoferax ferrireducens</name>
    <dbReference type="NCBI Taxonomy" id="338969"/>
    <lineage>
        <taxon>Bacteria</taxon>
        <taxon>Pseudomonadati</taxon>
        <taxon>Pseudomonadota</taxon>
        <taxon>Betaproteobacteria</taxon>
        <taxon>Burkholderiales</taxon>
        <taxon>Comamonadaceae</taxon>
        <taxon>Rhodoferax</taxon>
    </lineage>
</organism>
<evidence type="ECO:0000256" key="4">
    <source>
        <dbReference type="ARBA" id="ARBA00022989"/>
    </source>
</evidence>
<evidence type="ECO:0000313" key="8">
    <source>
        <dbReference type="Proteomes" id="UP000008332"/>
    </source>
</evidence>
<feature type="transmembrane region" description="Helical" evidence="6">
    <location>
        <begin position="20"/>
        <end position="49"/>
    </location>
</feature>
<dbReference type="STRING" id="338969.Rfer_0020"/>
<dbReference type="GO" id="GO:0016020">
    <property type="term" value="C:membrane"/>
    <property type="evidence" value="ECO:0007669"/>
    <property type="project" value="UniProtKB-SubCell"/>
</dbReference>
<feature type="transmembrane region" description="Helical" evidence="6">
    <location>
        <begin position="159"/>
        <end position="182"/>
    </location>
</feature>
<accession>Q223H9</accession>
<evidence type="ECO:0000256" key="6">
    <source>
        <dbReference type="SAM" id="Phobius"/>
    </source>
</evidence>
<dbReference type="PANTHER" id="PTHR21716">
    <property type="entry name" value="TRANSMEMBRANE PROTEIN"/>
    <property type="match status" value="1"/>
</dbReference>
<dbReference type="HOGENOM" id="CLU_041771_2_2_4"/>
<proteinExistence type="inferred from homology"/>